<dbReference type="Proteomes" id="UP001497444">
    <property type="component" value="Chromosome 12"/>
</dbReference>
<evidence type="ECO:0000313" key="2">
    <source>
        <dbReference type="Proteomes" id="UP001497444"/>
    </source>
</evidence>
<organism evidence="1 2">
    <name type="scientific">Sphagnum jensenii</name>
    <dbReference type="NCBI Taxonomy" id="128206"/>
    <lineage>
        <taxon>Eukaryota</taxon>
        <taxon>Viridiplantae</taxon>
        <taxon>Streptophyta</taxon>
        <taxon>Embryophyta</taxon>
        <taxon>Bryophyta</taxon>
        <taxon>Sphagnophytina</taxon>
        <taxon>Sphagnopsida</taxon>
        <taxon>Sphagnales</taxon>
        <taxon>Sphagnaceae</taxon>
        <taxon>Sphagnum</taxon>
    </lineage>
</organism>
<sequence length="67" mass="7305">MDAMYIKWHAKLIDVSTDGNNTMTGHHAGVVTHLVNCANNDVLRIWCAPHQINIVVKAIAKGINNGV</sequence>
<accession>A0ABP0VYL5</accession>
<protein>
    <recommendedName>
        <fullName evidence="3">DUF659 domain-containing protein</fullName>
    </recommendedName>
</protein>
<name>A0ABP0VYL5_9BRYO</name>
<dbReference type="PANTHER" id="PTHR37067">
    <property type="entry name" value="PX DOMAIN-CONTAINING PROTEIN"/>
    <property type="match status" value="1"/>
</dbReference>
<evidence type="ECO:0000313" key="1">
    <source>
        <dbReference type="EMBL" id="CAK9259612.1"/>
    </source>
</evidence>
<gene>
    <name evidence="1" type="ORF">CSSPJE1EN1_LOCUS5090</name>
</gene>
<evidence type="ECO:0008006" key="3">
    <source>
        <dbReference type="Google" id="ProtNLM"/>
    </source>
</evidence>
<keyword evidence="2" id="KW-1185">Reference proteome</keyword>
<dbReference type="EMBL" id="OZ020107">
    <property type="protein sequence ID" value="CAK9259612.1"/>
    <property type="molecule type" value="Genomic_DNA"/>
</dbReference>
<reference evidence="1" key="1">
    <citation type="submission" date="2024-02" db="EMBL/GenBank/DDBJ databases">
        <authorList>
            <consortium name="ELIXIR-Norway"/>
            <consortium name="Elixir Norway"/>
        </authorList>
    </citation>
    <scope>NUCLEOTIDE SEQUENCE</scope>
</reference>
<proteinExistence type="predicted"/>
<dbReference type="PANTHER" id="PTHR37067:SF3">
    <property type="entry name" value="PX DOMAIN-CONTAINING PROTEIN"/>
    <property type="match status" value="1"/>
</dbReference>